<name>A0A6G0THE1_APHGL</name>
<dbReference type="EMBL" id="VYZN01000037">
    <property type="protein sequence ID" value="KAE9532963.1"/>
    <property type="molecule type" value="Genomic_DNA"/>
</dbReference>
<accession>A0A6G0THE1</accession>
<evidence type="ECO:0000313" key="1">
    <source>
        <dbReference type="EMBL" id="KAE9532963.1"/>
    </source>
</evidence>
<organism evidence="1 2">
    <name type="scientific">Aphis glycines</name>
    <name type="common">Soybean aphid</name>
    <dbReference type="NCBI Taxonomy" id="307491"/>
    <lineage>
        <taxon>Eukaryota</taxon>
        <taxon>Metazoa</taxon>
        <taxon>Ecdysozoa</taxon>
        <taxon>Arthropoda</taxon>
        <taxon>Hexapoda</taxon>
        <taxon>Insecta</taxon>
        <taxon>Pterygota</taxon>
        <taxon>Neoptera</taxon>
        <taxon>Paraneoptera</taxon>
        <taxon>Hemiptera</taxon>
        <taxon>Sternorrhyncha</taxon>
        <taxon>Aphidomorpha</taxon>
        <taxon>Aphidoidea</taxon>
        <taxon>Aphididae</taxon>
        <taxon>Aphidini</taxon>
        <taxon>Aphis</taxon>
        <taxon>Aphis</taxon>
    </lineage>
</organism>
<comment type="caution">
    <text evidence="1">The sequence shown here is derived from an EMBL/GenBank/DDBJ whole genome shotgun (WGS) entry which is preliminary data.</text>
</comment>
<gene>
    <name evidence="1" type="ORF">AGLY_009391</name>
</gene>
<dbReference type="AlphaFoldDB" id="A0A6G0THE1"/>
<proteinExistence type="predicted"/>
<keyword evidence="2" id="KW-1185">Reference proteome</keyword>
<protein>
    <submittedName>
        <fullName evidence="1">Uncharacterized protein</fullName>
    </submittedName>
</protein>
<sequence>MGRDSNKNKSVECTDARFRKRYVARHQDFRVDVDGFYIIKKKKTGKNIHFLEDKKTAKKQQIKREICVMKVRFARRLTPLAVVGVMNCGRDKGWLDRFCWFCFIVGFLRLVRSVRNTCMCGKLLFHKSLIYKKWQKIKKDVQLIRTSRENISIIHRCHKKRKISLKILRCLKNSNTNINEAKSPEEKKEDFNSIRHSCFVITANGNNIIIIENDKFRLLSLKRNEFVQQLMTLRIIYVLNEINIIMVNVHMDQITIKCTCFGYRHINPKN</sequence>
<reference evidence="1 2" key="1">
    <citation type="submission" date="2019-08" db="EMBL/GenBank/DDBJ databases">
        <title>The genome of the soybean aphid Biotype 1, its phylome, world population structure and adaptation to the North American continent.</title>
        <authorList>
            <person name="Giordano R."/>
            <person name="Donthu R.K."/>
            <person name="Hernandez A.G."/>
            <person name="Wright C.L."/>
            <person name="Zimin A.V."/>
        </authorList>
    </citation>
    <scope>NUCLEOTIDE SEQUENCE [LARGE SCALE GENOMIC DNA]</scope>
    <source>
        <tissue evidence="1">Whole aphids</tissue>
    </source>
</reference>
<evidence type="ECO:0000313" key="2">
    <source>
        <dbReference type="Proteomes" id="UP000475862"/>
    </source>
</evidence>
<dbReference type="Proteomes" id="UP000475862">
    <property type="component" value="Unassembled WGS sequence"/>
</dbReference>